<dbReference type="EMBL" id="QWKZ01000031">
    <property type="protein sequence ID" value="RIH86520.1"/>
    <property type="molecule type" value="Genomic_DNA"/>
</dbReference>
<accession>A0A399ESN9</accession>
<dbReference type="OrthoDB" id="23613at2"/>
<evidence type="ECO:0000313" key="2">
    <source>
        <dbReference type="Proteomes" id="UP000265800"/>
    </source>
</evidence>
<keyword evidence="2" id="KW-1185">Reference proteome</keyword>
<evidence type="ECO:0000313" key="1">
    <source>
        <dbReference type="EMBL" id="RIH86520.1"/>
    </source>
</evidence>
<dbReference type="Proteomes" id="UP000265800">
    <property type="component" value="Unassembled WGS sequence"/>
</dbReference>
<gene>
    <name evidence="1" type="ORF">Mlute_01225</name>
</gene>
<name>A0A399ESN9_9DEIN</name>
<dbReference type="AlphaFoldDB" id="A0A399ESN9"/>
<proteinExistence type="predicted"/>
<dbReference type="RefSeq" id="WP_119359879.1">
    <property type="nucleotide sequence ID" value="NZ_QWKZ01000031.1"/>
</dbReference>
<reference evidence="1 2" key="1">
    <citation type="submission" date="2018-08" db="EMBL/GenBank/DDBJ databases">
        <title>Meiothermus luteus KCTC 52599 genome sequencing project.</title>
        <authorList>
            <person name="Da Costa M.S."/>
            <person name="Albuquerque L."/>
            <person name="Raposo P."/>
            <person name="Froufe H.J.C."/>
            <person name="Barroso C.S."/>
            <person name="Egas C."/>
        </authorList>
    </citation>
    <scope>NUCLEOTIDE SEQUENCE [LARGE SCALE GENOMIC DNA]</scope>
    <source>
        <strain evidence="1 2">KCTC 52599</strain>
    </source>
</reference>
<protein>
    <submittedName>
        <fullName evidence="1">Uncharacterized protein</fullName>
    </submittedName>
</protein>
<organism evidence="1 2">
    <name type="scientific">Meiothermus luteus</name>
    <dbReference type="NCBI Taxonomy" id="2026184"/>
    <lineage>
        <taxon>Bacteria</taxon>
        <taxon>Thermotogati</taxon>
        <taxon>Deinococcota</taxon>
        <taxon>Deinococci</taxon>
        <taxon>Thermales</taxon>
        <taxon>Thermaceae</taxon>
        <taxon>Meiothermus</taxon>
    </lineage>
</organism>
<comment type="caution">
    <text evidence="1">The sequence shown here is derived from an EMBL/GenBank/DDBJ whole genome shotgun (WGS) entry which is preliminary data.</text>
</comment>
<sequence>MRRPTLVLPLSHLGRSLVRQALPFWPQRLEEGTWAVAEWEAWRPALQGLLALPKFLALKRRGTALDFGLHVVVLAEASEEGLPPLVADLEAAFLRGEYRDQEVWLHLVLFLRGPEDLEGLKRFAPDPTYPLACRVWPVSRWSTNGLYLPKDEFLALWVQHFVEALVRSGAPLAPQRGRDWVGLGIARLDWAKPNSEALALRLWEEIQNVQLASPPQVPDLPPCPPLDLSRAPKLPERTDCRTFPEWQEGRWEAFRKEVALQGEASLEPVLAALEARYPFEIGRQALLLGLPALRESERLLDEALSRIGAEWDALLSELDRVAGLEGRRARLARLEARAAQGRPVDAEEMARHREALAELDQALAEGDLSLFLEKDEAAQQARERLGWLKDRYLDLREKWSRMEQAPPATPPSFWAKVRALLRRLFGKRGAHQGETLTRKDLCDLGWRVLRESHEANEAHTQRFLHYLEHWRRMLLLRHYREALAREKEGVAQALGWVGRLDLTPRPQDENPLELRVQARGVPRHKIQEAAKTLVQAGALEAFWDGDVESVRHAFLEEARRLAEATPVEPLAEVPEEVWDALVVAASPRVRLMNWPEHRRYAYVLGSVQRRRWGEPYGEESWFPEEIILLRMVYPLAPDHLADVSLWEAPLEDSQGEGQRSDRRQSDVIRGNPLLDELLREV</sequence>